<dbReference type="OrthoDB" id="9808602at2"/>
<organism evidence="9 10">
    <name type="scientific">Marinomonas aquimarina</name>
    <dbReference type="NCBI Taxonomy" id="295068"/>
    <lineage>
        <taxon>Bacteria</taxon>
        <taxon>Pseudomonadati</taxon>
        <taxon>Pseudomonadota</taxon>
        <taxon>Gammaproteobacteria</taxon>
        <taxon>Oceanospirillales</taxon>
        <taxon>Oceanospirillaceae</taxon>
        <taxon>Marinomonas</taxon>
    </lineage>
</organism>
<evidence type="ECO:0000313" key="9">
    <source>
        <dbReference type="EMBL" id="SBS25763.1"/>
    </source>
</evidence>
<evidence type="ECO:0000256" key="4">
    <source>
        <dbReference type="ARBA" id="ARBA00022692"/>
    </source>
</evidence>
<keyword evidence="3 9" id="KW-0808">Transferase</keyword>
<feature type="transmembrane region" description="Helical" evidence="7">
    <location>
        <begin position="261"/>
        <end position="280"/>
    </location>
</feature>
<evidence type="ECO:0000259" key="8">
    <source>
        <dbReference type="Pfam" id="PF02397"/>
    </source>
</evidence>
<dbReference type="InterPro" id="IPR017475">
    <property type="entry name" value="EPS_sugar_tfrase"/>
</dbReference>
<evidence type="ECO:0000256" key="5">
    <source>
        <dbReference type="ARBA" id="ARBA00022989"/>
    </source>
</evidence>
<dbReference type="Pfam" id="PF02397">
    <property type="entry name" value="Bac_transf"/>
    <property type="match status" value="1"/>
</dbReference>
<dbReference type="PANTHER" id="PTHR30576:SF0">
    <property type="entry name" value="UNDECAPRENYL-PHOSPHATE N-ACETYLGALACTOSAMINYL 1-PHOSPHATE TRANSFERASE-RELATED"/>
    <property type="match status" value="1"/>
</dbReference>
<dbReference type="STRING" id="295068.MAQ5080_00357"/>
<sequence>MKKSHVKRYQDRRVPFTYALVDLCTPAILLLLSFGLFSQGAWSHEYNWMMLLSGVFYATCIGVQGGYSRYNNRSFSDRLAITFKTWFFNVFFLLVLLFIYLSELDFDRIVTAIWVVFTPFFIMAIKLAIQHYSRRYAQTKIQVAVLGRHYEFNEFEYAMLEQQGVELTYFSLKDQGDIETNIMKVSPDYLLLNLEAPATNQLIKELTHLDLKGVRLIVLHRFMETFLRKCYIPYDGEDLSYLEKVRPYTLRNFILKRAIDWLAIIGIGVLCSPLMLYAVLKIKLQSPGSTLFTQSRVGLGGKNFTAIKFRSMHENAHFNPYTQKEDPRIFPFGHVMRKFRIDELPQLWNVLRKDMHLVGPRTEWDILVENYEKEIPYYHERHLVRPGISGWAQVCYPYGANLEDARQKLMYDLYYIKHWSIWLEMETLLRTVVVVLGRKGL</sequence>
<keyword evidence="5 7" id="KW-1133">Transmembrane helix</keyword>
<dbReference type="EMBL" id="FLOC01000001">
    <property type="protein sequence ID" value="SBS25763.1"/>
    <property type="molecule type" value="Genomic_DNA"/>
</dbReference>
<dbReference type="PANTHER" id="PTHR30576">
    <property type="entry name" value="COLANIC BIOSYNTHESIS UDP-GLUCOSE LIPID CARRIER TRANSFERASE"/>
    <property type="match status" value="1"/>
</dbReference>
<feature type="transmembrane region" description="Helical" evidence="7">
    <location>
        <begin position="79"/>
        <end position="102"/>
    </location>
</feature>
<evidence type="ECO:0000256" key="1">
    <source>
        <dbReference type="ARBA" id="ARBA00004141"/>
    </source>
</evidence>
<comment type="similarity">
    <text evidence="2">Belongs to the bacterial sugar transferase family.</text>
</comment>
<comment type="subcellular location">
    <subcellularLocation>
        <location evidence="1">Membrane</location>
        <topology evidence="1">Multi-pass membrane protein</topology>
    </subcellularLocation>
</comment>
<feature type="transmembrane region" description="Helical" evidence="7">
    <location>
        <begin position="108"/>
        <end position="129"/>
    </location>
</feature>
<dbReference type="InterPro" id="IPR003362">
    <property type="entry name" value="Bact_transf"/>
</dbReference>
<dbReference type="AlphaFoldDB" id="A0A1A8T329"/>
<evidence type="ECO:0000256" key="2">
    <source>
        <dbReference type="ARBA" id="ARBA00006464"/>
    </source>
</evidence>
<dbReference type="EC" id="2.7.8.40" evidence="9"/>
<name>A0A1A8T329_9GAMM</name>
<feature type="transmembrane region" description="Helical" evidence="7">
    <location>
        <begin position="48"/>
        <end position="67"/>
    </location>
</feature>
<keyword evidence="4 7" id="KW-0812">Transmembrane</keyword>
<protein>
    <submittedName>
        <fullName evidence="9">UDP-N-acetylgalactosamine-undecaprenyl-phosphate N-acetylgalactosaminephosphotransferase</fullName>
        <ecNumber evidence="9">2.7.8.40</ecNumber>
    </submittedName>
</protein>
<dbReference type="NCBIfam" id="TIGR03025">
    <property type="entry name" value="EPS_sugtrans"/>
    <property type="match status" value="1"/>
</dbReference>
<evidence type="ECO:0000313" key="10">
    <source>
        <dbReference type="Proteomes" id="UP000092627"/>
    </source>
</evidence>
<dbReference type="Pfam" id="PF13727">
    <property type="entry name" value="CoA_binding_3"/>
    <property type="match status" value="1"/>
</dbReference>
<dbReference type="Proteomes" id="UP000092627">
    <property type="component" value="Unassembled WGS sequence"/>
</dbReference>
<evidence type="ECO:0000256" key="6">
    <source>
        <dbReference type="ARBA" id="ARBA00023136"/>
    </source>
</evidence>
<feature type="transmembrane region" description="Helical" evidence="7">
    <location>
        <begin position="20"/>
        <end position="42"/>
    </location>
</feature>
<keyword evidence="6 7" id="KW-0472">Membrane</keyword>
<gene>
    <name evidence="9" type="primary">wecA</name>
    <name evidence="9" type="ORF">MAQ5080_00357</name>
</gene>
<evidence type="ECO:0000256" key="3">
    <source>
        <dbReference type="ARBA" id="ARBA00022679"/>
    </source>
</evidence>
<proteinExistence type="inferred from homology"/>
<evidence type="ECO:0000256" key="7">
    <source>
        <dbReference type="SAM" id="Phobius"/>
    </source>
</evidence>
<keyword evidence="10" id="KW-1185">Reference proteome</keyword>
<dbReference type="GO" id="GO:0016020">
    <property type="term" value="C:membrane"/>
    <property type="evidence" value="ECO:0007669"/>
    <property type="project" value="UniProtKB-SubCell"/>
</dbReference>
<accession>A0A1A8T329</accession>
<dbReference type="GO" id="GO:0016780">
    <property type="term" value="F:phosphotransferase activity, for other substituted phosphate groups"/>
    <property type="evidence" value="ECO:0007669"/>
    <property type="project" value="TreeGrafter"/>
</dbReference>
<reference evidence="9 10" key="1">
    <citation type="submission" date="2016-06" db="EMBL/GenBank/DDBJ databases">
        <authorList>
            <person name="Kjaerup R.B."/>
            <person name="Dalgaard T.S."/>
            <person name="Juul-Madsen H.R."/>
        </authorList>
    </citation>
    <scope>NUCLEOTIDE SEQUENCE [LARGE SCALE GENOMIC DNA]</scope>
    <source>
        <strain evidence="9 10">CECT 5080</strain>
    </source>
</reference>
<feature type="domain" description="Bacterial sugar transferase" evidence="8">
    <location>
        <begin position="256"/>
        <end position="436"/>
    </location>
</feature>